<comment type="caution">
    <text evidence="1">The sequence shown here is derived from an EMBL/GenBank/DDBJ whole genome shotgun (WGS) entry which is preliminary data.</text>
</comment>
<dbReference type="Proteomes" id="UP000789525">
    <property type="component" value="Unassembled WGS sequence"/>
</dbReference>
<evidence type="ECO:0000313" key="2">
    <source>
        <dbReference type="Proteomes" id="UP000789525"/>
    </source>
</evidence>
<keyword evidence="2" id="KW-1185">Reference proteome</keyword>
<evidence type="ECO:0000313" key="1">
    <source>
        <dbReference type="EMBL" id="CAG8463374.1"/>
    </source>
</evidence>
<sequence>MEQHTTTIVREKHRQDVDDEEENMSTEGVTIPAKKDEQSLVLNLYEKQKAQ</sequence>
<gene>
    <name evidence="1" type="ORF">ACOLOM_LOCUS1267</name>
</gene>
<reference evidence="1" key="1">
    <citation type="submission" date="2021-06" db="EMBL/GenBank/DDBJ databases">
        <authorList>
            <person name="Kallberg Y."/>
            <person name="Tangrot J."/>
            <person name="Rosling A."/>
        </authorList>
    </citation>
    <scope>NUCLEOTIDE SEQUENCE</scope>
    <source>
        <strain evidence="1">CL356</strain>
    </source>
</reference>
<dbReference type="EMBL" id="CAJVPT010001488">
    <property type="protein sequence ID" value="CAG8463374.1"/>
    <property type="molecule type" value="Genomic_DNA"/>
</dbReference>
<accession>A0ACA9KCN3</accession>
<proteinExistence type="predicted"/>
<protein>
    <submittedName>
        <fullName evidence="1">12237_t:CDS:1</fullName>
    </submittedName>
</protein>
<name>A0ACA9KCN3_9GLOM</name>
<organism evidence="1 2">
    <name type="scientific">Acaulospora colombiana</name>
    <dbReference type="NCBI Taxonomy" id="27376"/>
    <lineage>
        <taxon>Eukaryota</taxon>
        <taxon>Fungi</taxon>
        <taxon>Fungi incertae sedis</taxon>
        <taxon>Mucoromycota</taxon>
        <taxon>Glomeromycotina</taxon>
        <taxon>Glomeromycetes</taxon>
        <taxon>Diversisporales</taxon>
        <taxon>Acaulosporaceae</taxon>
        <taxon>Acaulospora</taxon>
    </lineage>
</organism>